<sequence length="305" mass="32458">MTMKKLTALALGLTLAGSALACSQDGKGGFVPENDLYISADQKGLKGGITEAEFNDAIDEVERIYSPIVANLGGKLYIERNWTDGTVNAYASQQGKTWKVAMFGGLARHNTITKDGMSLVVCHELGHHIGGAPRKGQSAGGGGWWGGNGGGAVSWASNEGQSDYFAVLKCLRKTWVNDNNQAIVKAMNAPKMVVDGCKKATKNDKEDTALCIRTSMAGKSVSDLFSALGNLPATAFETPDRAVVSKTDDNHPKAQCRLDTYYQGSICDVSMNEDVSATDEVKGTCHGSLGHKSGTRPLCWFKPSK</sequence>
<dbReference type="AlphaFoldDB" id="A0AAX4HTE0"/>
<gene>
    <name evidence="2" type="ORF">SOO65_06195</name>
</gene>
<organism evidence="2 3">
    <name type="scientific">Peredibacter starrii</name>
    <dbReference type="NCBI Taxonomy" id="28202"/>
    <lineage>
        <taxon>Bacteria</taxon>
        <taxon>Pseudomonadati</taxon>
        <taxon>Bdellovibrionota</taxon>
        <taxon>Bacteriovoracia</taxon>
        <taxon>Bacteriovoracales</taxon>
        <taxon>Bacteriovoracaceae</taxon>
        <taxon>Peredibacter</taxon>
    </lineage>
</organism>
<evidence type="ECO:0000313" key="2">
    <source>
        <dbReference type="EMBL" id="WPU66333.1"/>
    </source>
</evidence>
<keyword evidence="3" id="KW-1185">Reference proteome</keyword>
<accession>A0AAX4HTE0</accession>
<feature type="chain" id="PRO_5043702266" evidence="1">
    <location>
        <begin position="22"/>
        <end position="305"/>
    </location>
</feature>
<dbReference type="KEGG" id="psti:SOO65_06195"/>
<dbReference type="Proteomes" id="UP001324634">
    <property type="component" value="Chromosome"/>
</dbReference>
<dbReference type="RefSeq" id="WP_321398443.1">
    <property type="nucleotide sequence ID" value="NZ_CP139487.1"/>
</dbReference>
<name>A0AAX4HTE0_9BACT</name>
<reference evidence="2 3" key="1">
    <citation type="submission" date="2023-11" db="EMBL/GenBank/DDBJ databases">
        <title>Peredibacter starrii A3.12.</title>
        <authorList>
            <person name="Mitchell R.J."/>
        </authorList>
    </citation>
    <scope>NUCLEOTIDE SEQUENCE [LARGE SCALE GENOMIC DNA]</scope>
    <source>
        <strain evidence="2 3">A3.12</strain>
    </source>
</reference>
<proteinExistence type="predicted"/>
<dbReference type="SUPFAM" id="SSF55486">
    <property type="entry name" value="Metalloproteases ('zincins'), catalytic domain"/>
    <property type="match status" value="1"/>
</dbReference>
<evidence type="ECO:0000256" key="1">
    <source>
        <dbReference type="SAM" id="SignalP"/>
    </source>
</evidence>
<keyword evidence="1" id="KW-0732">Signal</keyword>
<feature type="signal peptide" evidence="1">
    <location>
        <begin position="1"/>
        <end position="21"/>
    </location>
</feature>
<dbReference type="PROSITE" id="PS51257">
    <property type="entry name" value="PROKAR_LIPOPROTEIN"/>
    <property type="match status" value="1"/>
</dbReference>
<protein>
    <submittedName>
        <fullName evidence="2">Uncharacterized protein</fullName>
    </submittedName>
</protein>
<evidence type="ECO:0000313" key="3">
    <source>
        <dbReference type="Proteomes" id="UP001324634"/>
    </source>
</evidence>
<dbReference type="EMBL" id="CP139487">
    <property type="protein sequence ID" value="WPU66333.1"/>
    <property type="molecule type" value="Genomic_DNA"/>
</dbReference>